<dbReference type="GO" id="GO:0043139">
    <property type="term" value="F:5'-3' DNA helicase activity"/>
    <property type="evidence" value="ECO:0007669"/>
    <property type="project" value="UniProtKB-EC"/>
</dbReference>
<comment type="catalytic activity">
    <reaction evidence="11">
        <text>ATP + H2O = ADP + phosphate + H(+)</text>
        <dbReference type="Rhea" id="RHEA:13065"/>
        <dbReference type="ChEBI" id="CHEBI:15377"/>
        <dbReference type="ChEBI" id="CHEBI:15378"/>
        <dbReference type="ChEBI" id="CHEBI:30616"/>
        <dbReference type="ChEBI" id="CHEBI:43474"/>
        <dbReference type="ChEBI" id="CHEBI:456216"/>
        <dbReference type="EC" id="5.6.2.3"/>
    </reaction>
</comment>
<evidence type="ECO:0000256" key="9">
    <source>
        <dbReference type="ARBA" id="ARBA00023235"/>
    </source>
</evidence>
<dbReference type="EC" id="5.6.2.3" evidence="10"/>
<gene>
    <name evidence="14" type="ORF">HHL09_09365</name>
</gene>
<comment type="similarity">
    <text evidence="1">Belongs to the helicase family. DnaB subfamily.</text>
</comment>
<accession>A0A858RHC6</accession>
<dbReference type="GO" id="GO:0003677">
    <property type="term" value="F:DNA binding"/>
    <property type="evidence" value="ECO:0007669"/>
    <property type="project" value="UniProtKB-KW"/>
</dbReference>
<evidence type="ECO:0000256" key="5">
    <source>
        <dbReference type="ARBA" id="ARBA00022801"/>
    </source>
</evidence>
<keyword evidence="15" id="KW-1185">Reference proteome</keyword>
<protein>
    <recommendedName>
        <fullName evidence="10">DNA 5'-3' helicase</fullName>
        <ecNumber evidence="10">5.6.2.3</ecNumber>
    </recommendedName>
</protein>
<dbReference type="Pfam" id="PF00772">
    <property type="entry name" value="DnaB"/>
    <property type="match status" value="1"/>
</dbReference>
<keyword evidence="2" id="KW-0639">Primosome</keyword>
<dbReference type="GO" id="GO:1990077">
    <property type="term" value="C:primosome complex"/>
    <property type="evidence" value="ECO:0007669"/>
    <property type="project" value="UniProtKB-KW"/>
</dbReference>
<name>A0A858RHC6_9BACT</name>
<dbReference type="PROSITE" id="PS51199">
    <property type="entry name" value="SF4_HELICASE"/>
    <property type="match status" value="1"/>
</dbReference>
<evidence type="ECO:0000313" key="14">
    <source>
        <dbReference type="EMBL" id="QJE95981.1"/>
    </source>
</evidence>
<evidence type="ECO:0000256" key="2">
    <source>
        <dbReference type="ARBA" id="ARBA00022515"/>
    </source>
</evidence>
<evidence type="ECO:0000256" key="10">
    <source>
        <dbReference type="ARBA" id="ARBA00044969"/>
    </source>
</evidence>
<dbReference type="AlphaFoldDB" id="A0A858RHC6"/>
<dbReference type="InterPro" id="IPR007694">
    <property type="entry name" value="DNA_helicase_DnaB-like_C"/>
</dbReference>
<dbReference type="InterPro" id="IPR016136">
    <property type="entry name" value="DNA_helicase_N/primase_C"/>
</dbReference>
<evidence type="ECO:0000256" key="11">
    <source>
        <dbReference type="ARBA" id="ARBA00048954"/>
    </source>
</evidence>
<feature type="domain" description="SF4 helicase" evidence="13">
    <location>
        <begin position="171"/>
        <end position="383"/>
    </location>
</feature>
<dbReference type="InterPro" id="IPR027417">
    <property type="entry name" value="P-loop_NTPase"/>
</dbReference>
<keyword evidence="3" id="KW-0235">DNA replication</keyword>
<keyword evidence="6" id="KW-0347">Helicase</keyword>
<reference evidence="14 15" key="1">
    <citation type="submission" date="2020-04" db="EMBL/GenBank/DDBJ databases">
        <title>Luteolibacter sp. G-1-1-1 isolated from soil.</title>
        <authorList>
            <person name="Dahal R.H."/>
        </authorList>
    </citation>
    <scope>NUCLEOTIDE SEQUENCE [LARGE SCALE GENOMIC DNA]</scope>
    <source>
        <strain evidence="14 15">G-1-1-1</strain>
    </source>
</reference>
<keyword evidence="5" id="KW-0378">Hydrolase</keyword>
<feature type="region of interest" description="Disordered" evidence="12">
    <location>
        <begin position="425"/>
        <end position="446"/>
    </location>
</feature>
<sequence length="446" mass="48148">MTSASPEKPHVPLVERAVLSLMIRDADFRRRALGDGLKSEHFVTLRPLFDAIITLARHGTPIDAPTLSAWLDREGRILEVGGHAGVSDVAGADAVPANWSQHLSDLRGAHARRIAQESAEWMASATDPQEALEAATAGMEAIKAAIAGPTRSKTLAEAGSALIEWMVEMRKAGAIPGIPTGMEDLDALTGGMRPGQLWVILAQTSGGKSVLLQQLAIEAFSTDERTAIFSAEMMLPEIMARLVSRHGRVNLERMTKPATLTLERDVRALEAQIRLMASMPCTIDDTPRMSLSHVEGECRRLADAHGGLGLIVVDYVQIVRGMRSKGQNREEEIAGISGGLKQLAKEMNCPVITAAQVNKQFTARESEAIAFDSDVVLMIADDGLKVAKNRNGPRGGVLPYKLTGEFQSFVPFTAEEQAAVQAAADAAAEQQRRKGNRNYGSKQYKD</sequence>
<proteinExistence type="inferred from homology"/>
<dbReference type="Proteomes" id="UP000501812">
    <property type="component" value="Chromosome"/>
</dbReference>
<evidence type="ECO:0000256" key="7">
    <source>
        <dbReference type="ARBA" id="ARBA00022840"/>
    </source>
</evidence>
<dbReference type="PANTHER" id="PTHR30153:SF2">
    <property type="entry name" value="REPLICATIVE DNA HELICASE"/>
    <property type="match status" value="1"/>
</dbReference>
<evidence type="ECO:0000259" key="13">
    <source>
        <dbReference type="PROSITE" id="PS51199"/>
    </source>
</evidence>
<evidence type="ECO:0000256" key="8">
    <source>
        <dbReference type="ARBA" id="ARBA00023125"/>
    </source>
</evidence>
<dbReference type="InterPro" id="IPR036185">
    <property type="entry name" value="DNA_heli_DnaB-like_N_sf"/>
</dbReference>
<evidence type="ECO:0000256" key="6">
    <source>
        <dbReference type="ARBA" id="ARBA00022806"/>
    </source>
</evidence>
<dbReference type="EMBL" id="CP051774">
    <property type="protein sequence ID" value="QJE95981.1"/>
    <property type="molecule type" value="Genomic_DNA"/>
</dbReference>
<dbReference type="KEGG" id="luo:HHL09_09365"/>
<dbReference type="SUPFAM" id="SSF48024">
    <property type="entry name" value="N-terminal domain of DnaB helicase"/>
    <property type="match status" value="1"/>
</dbReference>
<keyword evidence="9" id="KW-0413">Isomerase</keyword>
<dbReference type="SUPFAM" id="SSF52540">
    <property type="entry name" value="P-loop containing nucleoside triphosphate hydrolases"/>
    <property type="match status" value="1"/>
</dbReference>
<dbReference type="Gene3D" id="1.10.860.10">
    <property type="entry name" value="DNAb Helicase, Chain A"/>
    <property type="match status" value="1"/>
</dbReference>
<dbReference type="Pfam" id="PF03796">
    <property type="entry name" value="DnaB_C"/>
    <property type="match status" value="1"/>
</dbReference>
<dbReference type="GO" id="GO:0006269">
    <property type="term" value="P:DNA replication, synthesis of primer"/>
    <property type="evidence" value="ECO:0007669"/>
    <property type="project" value="UniProtKB-KW"/>
</dbReference>
<evidence type="ECO:0000256" key="4">
    <source>
        <dbReference type="ARBA" id="ARBA00022741"/>
    </source>
</evidence>
<keyword evidence="4" id="KW-0547">Nucleotide-binding</keyword>
<keyword evidence="8" id="KW-0238">DNA-binding</keyword>
<dbReference type="GO" id="GO:0005829">
    <property type="term" value="C:cytosol"/>
    <property type="evidence" value="ECO:0007669"/>
    <property type="project" value="TreeGrafter"/>
</dbReference>
<dbReference type="GO" id="GO:0005524">
    <property type="term" value="F:ATP binding"/>
    <property type="evidence" value="ECO:0007669"/>
    <property type="project" value="UniProtKB-KW"/>
</dbReference>
<dbReference type="Gene3D" id="3.40.50.300">
    <property type="entry name" value="P-loop containing nucleotide triphosphate hydrolases"/>
    <property type="match status" value="1"/>
</dbReference>
<dbReference type="InterPro" id="IPR007693">
    <property type="entry name" value="DNA_helicase_DnaB-like_N"/>
</dbReference>
<evidence type="ECO:0000256" key="1">
    <source>
        <dbReference type="ARBA" id="ARBA00008428"/>
    </source>
</evidence>
<evidence type="ECO:0000256" key="12">
    <source>
        <dbReference type="SAM" id="MobiDB-lite"/>
    </source>
</evidence>
<evidence type="ECO:0000313" key="15">
    <source>
        <dbReference type="Proteomes" id="UP000501812"/>
    </source>
</evidence>
<dbReference type="PANTHER" id="PTHR30153">
    <property type="entry name" value="REPLICATIVE DNA HELICASE DNAB"/>
    <property type="match status" value="1"/>
</dbReference>
<keyword evidence="7" id="KW-0067">ATP-binding</keyword>
<dbReference type="RefSeq" id="WP_169454294.1">
    <property type="nucleotide sequence ID" value="NZ_CP051774.1"/>
</dbReference>
<dbReference type="GO" id="GO:0016787">
    <property type="term" value="F:hydrolase activity"/>
    <property type="evidence" value="ECO:0007669"/>
    <property type="project" value="UniProtKB-KW"/>
</dbReference>
<organism evidence="14 15">
    <name type="scientific">Luteolibacter luteus</name>
    <dbReference type="NCBI Taxonomy" id="2728835"/>
    <lineage>
        <taxon>Bacteria</taxon>
        <taxon>Pseudomonadati</taxon>
        <taxon>Verrucomicrobiota</taxon>
        <taxon>Verrucomicrobiia</taxon>
        <taxon>Verrucomicrobiales</taxon>
        <taxon>Verrucomicrobiaceae</taxon>
        <taxon>Luteolibacter</taxon>
    </lineage>
</organism>
<evidence type="ECO:0000256" key="3">
    <source>
        <dbReference type="ARBA" id="ARBA00022705"/>
    </source>
</evidence>